<dbReference type="InterPro" id="IPR011010">
    <property type="entry name" value="DNA_brk_join_enz"/>
</dbReference>
<dbReference type="PANTHER" id="PTHR30349">
    <property type="entry name" value="PHAGE INTEGRASE-RELATED"/>
    <property type="match status" value="1"/>
</dbReference>
<dbReference type="Gene3D" id="1.10.443.10">
    <property type="entry name" value="Intergrase catalytic core"/>
    <property type="match status" value="1"/>
</dbReference>
<sequence>MARFSSRKDPDRFLFLRADNYYYRRRVPGNLVHADDRAPTIRTSLKTDDLALARIKRDLMEEADNILWASMVLDEPRDPARARYESAMKRVEALGLTYRSSQSLAANSSLDEILTRLDMVVSQRMPQELSQSVTGGIPVPAVTVSKAFEIYCDEIVPDELVNKSALQKAQWKKVKLRAVNNFISIVSDKAMNDITRDDAMKLYKHWLERIAPKDGKSTHSASSGNRDIGNMRVLYEAYFTYIGEESRQNPFSRLSYASRKKRSRPPFPRDWLIDSIMKPGNLATLNDEARGIVLALIETGARPSELANLTPSAIRLSHKIPHIAIEPRDDPDDPREIKTGSSERIVPLVGVALEVFKRHKHGFPRYRNREDDLSAALNKYFKENNLFPTTAHKIYSFRHSFEDRMKEAGLDDELRRILMGHAIDRPRYGMGGSLEWRRDEMQKIALPFNSTIV</sequence>
<feature type="domain" description="Tyr recombinase" evidence="3">
    <location>
        <begin position="262"/>
        <end position="446"/>
    </location>
</feature>
<keyword evidence="2" id="KW-0233">DNA recombination</keyword>
<dbReference type="InterPro" id="IPR002104">
    <property type="entry name" value="Integrase_catalytic"/>
</dbReference>
<dbReference type="GO" id="GO:0015074">
    <property type="term" value="P:DNA integration"/>
    <property type="evidence" value="ECO:0007669"/>
    <property type="project" value="UniProtKB-KW"/>
</dbReference>
<keyword evidence="1" id="KW-0229">DNA integration</keyword>
<dbReference type="GO" id="GO:0006310">
    <property type="term" value="P:DNA recombination"/>
    <property type="evidence" value="ECO:0007669"/>
    <property type="project" value="UniProtKB-KW"/>
</dbReference>
<evidence type="ECO:0000256" key="2">
    <source>
        <dbReference type="ARBA" id="ARBA00023172"/>
    </source>
</evidence>
<name>A0A256FHZ8_9HYPH</name>
<keyword evidence="5" id="KW-1185">Reference proteome</keyword>
<protein>
    <submittedName>
        <fullName evidence="4">Phage integrase family protein</fullName>
    </submittedName>
</protein>
<gene>
    <name evidence="4" type="ORF">CEV32_0479</name>
</gene>
<dbReference type="InterPro" id="IPR046668">
    <property type="entry name" value="DUF6538"/>
</dbReference>
<dbReference type="OrthoDB" id="9784724at2"/>
<evidence type="ECO:0000259" key="3">
    <source>
        <dbReference type="PROSITE" id="PS51898"/>
    </source>
</evidence>
<dbReference type="InterPro" id="IPR013762">
    <property type="entry name" value="Integrase-like_cat_sf"/>
</dbReference>
<accession>A0A256FHZ8</accession>
<dbReference type="PROSITE" id="PS51898">
    <property type="entry name" value="TYR_RECOMBINASE"/>
    <property type="match status" value="1"/>
</dbReference>
<dbReference type="Pfam" id="PF00589">
    <property type="entry name" value="Phage_integrase"/>
    <property type="match status" value="1"/>
</dbReference>
<dbReference type="Proteomes" id="UP000216345">
    <property type="component" value="Unassembled WGS sequence"/>
</dbReference>
<dbReference type="AlphaFoldDB" id="A0A256FHZ8"/>
<evidence type="ECO:0000313" key="4">
    <source>
        <dbReference type="EMBL" id="OYR14474.1"/>
    </source>
</evidence>
<proteinExistence type="predicted"/>
<evidence type="ECO:0000313" key="5">
    <source>
        <dbReference type="Proteomes" id="UP000216345"/>
    </source>
</evidence>
<reference evidence="4 5" key="1">
    <citation type="submission" date="2017-07" db="EMBL/GenBank/DDBJ databases">
        <title>Phylogenetic study on the rhizospheric bacterium Ochrobactrum sp. A44.</title>
        <authorList>
            <person name="Krzyzanowska D.M."/>
            <person name="Ossowicki A."/>
            <person name="Rajewska M."/>
            <person name="Maciag T."/>
            <person name="Kaczynski Z."/>
            <person name="Czerwicka M."/>
            <person name="Jafra S."/>
        </authorList>
    </citation>
    <scope>NUCLEOTIDE SEQUENCE [LARGE SCALE GENOMIC DNA]</scope>
    <source>
        <strain evidence="4 5">PR17</strain>
    </source>
</reference>
<dbReference type="Pfam" id="PF20172">
    <property type="entry name" value="DUF6538"/>
    <property type="match status" value="1"/>
</dbReference>
<evidence type="ECO:0000256" key="1">
    <source>
        <dbReference type="ARBA" id="ARBA00022908"/>
    </source>
</evidence>
<dbReference type="InterPro" id="IPR050090">
    <property type="entry name" value="Tyrosine_recombinase_XerCD"/>
</dbReference>
<comment type="caution">
    <text evidence="4">The sequence shown here is derived from an EMBL/GenBank/DDBJ whole genome shotgun (WGS) entry which is preliminary data.</text>
</comment>
<dbReference type="RefSeq" id="WP_094577241.1">
    <property type="nucleotide sequence ID" value="NZ_JBHEEL010000001.1"/>
</dbReference>
<organism evidence="4 5">
    <name type="scientific">Brucella rhizosphaerae</name>
    <dbReference type="NCBI Taxonomy" id="571254"/>
    <lineage>
        <taxon>Bacteria</taxon>
        <taxon>Pseudomonadati</taxon>
        <taxon>Pseudomonadota</taxon>
        <taxon>Alphaproteobacteria</taxon>
        <taxon>Hyphomicrobiales</taxon>
        <taxon>Brucellaceae</taxon>
        <taxon>Brucella/Ochrobactrum group</taxon>
        <taxon>Brucella</taxon>
    </lineage>
</organism>
<dbReference type="SUPFAM" id="SSF56349">
    <property type="entry name" value="DNA breaking-rejoining enzymes"/>
    <property type="match status" value="1"/>
</dbReference>
<dbReference type="EMBL" id="NNRK01000026">
    <property type="protein sequence ID" value="OYR14474.1"/>
    <property type="molecule type" value="Genomic_DNA"/>
</dbReference>
<dbReference type="GO" id="GO:0003677">
    <property type="term" value="F:DNA binding"/>
    <property type="evidence" value="ECO:0007669"/>
    <property type="project" value="InterPro"/>
</dbReference>